<evidence type="ECO:0000256" key="1">
    <source>
        <dbReference type="ARBA" id="ARBA00023002"/>
    </source>
</evidence>
<evidence type="ECO:0000259" key="2">
    <source>
        <dbReference type="SMART" id="SM00903"/>
    </source>
</evidence>
<organism evidence="3 4">
    <name type="scientific">Mesorhizobium retamae</name>
    <dbReference type="NCBI Taxonomy" id="2912854"/>
    <lineage>
        <taxon>Bacteria</taxon>
        <taxon>Pseudomonadati</taxon>
        <taxon>Pseudomonadota</taxon>
        <taxon>Alphaproteobacteria</taxon>
        <taxon>Hyphomicrobiales</taxon>
        <taxon>Phyllobacteriaceae</taxon>
        <taxon>Mesorhizobium</taxon>
    </lineage>
</organism>
<accession>A0ABS9QBV9</accession>
<proteinExistence type="predicted"/>
<dbReference type="EMBL" id="JAKREW010000005">
    <property type="protein sequence ID" value="MCG7504901.1"/>
    <property type="molecule type" value="Genomic_DNA"/>
</dbReference>
<dbReference type="InterPro" id="IPR050268">
    <property type="entry name" value="NADH-dep_flavin_reductase"/>
</dbReference>
<dbReference type="SUPFAM" id="SSF50475">
    <property type="entry name" value="FMN-binding split barrel"/>
    <property type="match status" value="1"/>
</dbReference>
<dbReference type="InterPro" id="IPR012349">
    <property type="entry name" value="Split_barrel_FMN-bd"/>
</dbReference>
<dbReference type="SMART" id="SM00903">
    <property type="entry name" value="Flavin_Reduct"/>
    <property type="match status" value="1"/>
</dbReference>
<evidence type="ECO:0000313" key="3">
    <source>
        <dbReference type="EMBL" id="MCG7504901.1"/>
    </source>
</evidence>
<dbReference type="PANTHER" id="PTHR30466">
    <property type="entry name" value="FLAVIN REDUCTASE"/>
    <property type="match status" value="1"/>
</dbReference>
<keyword evidence="1" id="KW-0560">Oxidoreductase</keyword>
<dbReference type="Pfam" id="PF01613">
    <property type="entry name" value="Flavin_Reduct"/>
    <property type="match status" value="1"/>
</dbReference>
<dbReference type="Proteomes" id="UP001201701">
    <property type="component" value="Unassembled WGS sequence"/>
</dbReference>
<dbReference type="Gene3D" id="2.30.110.10">
    <property type="entry name" value="Electron Transport, Fmn-binding Protein, Chain A"/>
    <property type="match status" value="1"/>
</dbReference>
<dbReference type="InterPro" id="IPR002563">
    <property type="entry name" value="Flavin_Rdtase-like_dom"/>
</dbReference>
<comment type="caution">
    <text evidence="3">The sequence shown here is derived from an EMBL/GenBank/DDBJ whole genome shotgun (WGS) entry which is preliminary data.</text>
</comment>
<dbReference type="RefSeq" id="WP_239363265.1">
    <property type="nucleotide sequence ID" value="NZ_JAKREW010000005.1"/>
</dbReference>
<gene>
    <name evidence="3" type="ORF">L4923_07695</name>
</gene>
<feature type="domain" description="Flavin reductase like" evidence="2">
    <location>
        <begin position="10"/>
        <end position="157"/>
    </location>
</feature>
<dbReference type="PANTHER" id="PTHR30466:SF1">
    <property type="entry name" value="FMN REDUCTASE (NADH) RUTF"/>
    <property type="match status" value="1"/>
</dbReference>
<evidence type="ECO:0000313" key="4">
    <source>
        <dbReference type="Proteomes" id="UP001201701"/>
    </source>
</evidence>
<sequence>MSSAPFIAGMRKVAGAVSVITTTGSDGEQRGLTATAVCSLSTEPPSLVACVNRKTWVAQFVPDSGVFAVNVLSHLQEDVARTFAGQTELAAGDRFSVGDWHSGVTGVPVVRGALASFECRLERVVEHTTHVILIGHVVETVLGDGQSLVYVAGGFSAVEHVRTAA</sequence>
<reference evidence="3 4" key="1">
    <citation type="submission" date="2022-02" db="EMBL/GenBank/DDBJ databases">
        <title>Draft genome sequence of Mezorhizobium retamae strain IRAMC:0171 isolated from Retama raetam nodules.</title>
        <authorList>
            <person name="Bengaied R."/>
            <person name="Sbissi I."/>
            <person name="Huber K."/>
            <person name="Ghodbane F."/>
            <person name="Nouioui I."/>
            <person name="Tarhouni M."/>
            <person name="Gtari M."/>
        </authorList>
    </citation>
    <scope>NUCLEOTIDE SEQUENCE [LARGE SCALE GENOMIC DNA]</scope>
    <source>
        <strain evidence="3 4">IRAMC:0171</strain>
    </source>
</reference>
<keyword evidence="4" id="KW-1185">Reference proteome</keyword>
<name>A0ABS9QBV9_9HYPH</name>
<protein>
    <submittedName>
        <fullName evidence="3">Flavin reductase family protein</fullName>
    </submittedName>
</protein>